<evidence type="ECO:0000313" key="3">
    <source>
        <dbReference type="EMBL" id="PJZ71354.1"/>
    </source>
</evidence>
<dbReference type="GO" id="GO:0005737">
    <property type="term" value="C:cytoplasm"/>
    <property type="evidence" value="ECO:0007669"/>
    <property type="project" value="InterPro"/>
</dbReference>
<dbReference type="Proteomes" id="UP000231990">
    <property type="component" value="Unassembled WGS sequence"/>
</dbReference>
<reference evidence="5 6" key="1">
    <citation type="submission" date="2017-07" db="EMBL/GenBank/DDBJ databases">
        <title>Leptospira spp. isolated from tropical soils.</title>
        <authorList>
            <person name="Thibeaux R."/>
            <person name="Iraola G."/>
            <person name="Ferres I."/>
            <person name="Bierque E."/>
            <person name="Girault D."/>
            <person name="Soupe-Gilbert M.-E."/>
            <person name="Picardeau M."/>
            <person name="Goarant C."/>
        </authorList>
    </citation>
    <scope>NUCLEOTIDE SEQUENCE [LARGE SCALE GENOMIC DNA]</scope>
    <source>
        <strain evidence="4 6">FH1-B-B1</strain>
        <strain evidence="3 5">FH1-B-C1</strain>
    </source>
</reference>
<dbReference type="CDD" id="cd07040">
    <property type="entry name" value="HP"/>
    <property type="match status" value="1"/>
</dbReference>
<evidence type="ECO:0000313" key="5">
    <source>
        <dbReference type="Proteomes" id="UP000231962"/>
    </source>
</evidence>
<evidence type="ECO:0000313" key="4">
    <source>
        <dbReference type="EMBL" id="PJZ74888.1"/>
    </source>
</evidence>
<dbReference type="EMBL" id="NPDY01000001">
    <property type="protein sequence ID" value="PJZ71354.1"/>
    <property type="molecule type" value="Genomic_DNA"/>
</dbReference>
<dbReference type="InterPro" id="IPR029033">
    <property type="entry name" value="His_PPase_superfam"/>
</dbReference>
<dbReference type="EMBL" id="NPDZ01000001">
    <property type="protein sequence ID" value="PJZ74888.1"/>
    <property type="molecule type" value="Genomic_DNA"/>
</dbReference>
<accession>A0A2M9ZS17</accession>
<dbReference type="PANTHER" id="PTHR20935">
    <property type="entry name" value="PHOSPHOGLYCERATE MUTASE-RELATED"/>
    <property type="match status" value="1"/>
</dbReference>
<dbReference type="SUPFAM" id="SSF53254">
    <property type="entry name" value="Phosphoglycerate mutase-like"/>
    <property type="match status" value="1"/>
</dbReference>
<dbReference type="Gene3D" id="3.40.50.1240">
    <property type="entry name" value="Phosphoglycerate mutase-like"/>
    <property type="match status" value="1"/>
</dbReference>
<comment type="caution">
    <text evidence="4">The sequence shown here is derived from an EMBL/GenBank/DDBJ whole genome shotgun (WGS) entry which is preliminary data.</text>
</comment>
<name>A0A2M9ZS17_9LEPT</name>
<organism evidence="4 6">
    <name type="scientific">Leptospira perolatii</name>
    <dbReference type="NCBI Taxonomy" id="2023191"/>
    <lineage>
        <taxon>Bacteria</taxon>
        <taxon>Pseudomonadati</taxon>
        <taxon>Spirochaetota</taxon>
        <taxon>Spirochaetia</taxon>
        <taxon>Leptospirales</taxon>
        <taxon>Leptospiraceae</taxon>
        <taxon>Leptospira</taxon>
    </lineage>
</organism>
<dbReference type="SMART" id="SM00855">
    <property type="entry name" value="PGAM"/>
    <property type="match status" value="1"/>
</dbReference>
<dbReference type="GO" id="GO:0101006">
    <property type="term" value="F:protein histidine phosphatase activity"/>
    <property type="evidence" value="ECO:0007669"/>
    <property type="project" value="InterPro"/>
</dbReference>
<evidence type="ECO:0000256" key="2">
    <source>
        <dbReference type="SAM" id="MobiDB-lite"/>
    </source>
</evidence>
<keyword evidence="5" id="KW-1185">Reference proteome</keyword>
<dbReference type="OrthoDB" id="9810154at2"/>
<feature type="region of interest" description="Disordered" evidence="2">
    <location>
        <begin position="7"/>
        <end position="29"/>
    </location>
</feature>
<dbReference type="InterPro" id="IPR051021">
    <property type="entry name" value="Mito_Ser/Thr_phosphatase"/>
</dbReference>
<protein>
    <submittedName>
        <fullName evidence="4">Phosphohistidine phosphatase SixA</fullName>
    </submittedName>
</protein>
<dbReference type="InterPro" id="IPR013078">
    <property type="entry name" value="His_Pase_superF_clade-1"/>
</dbReference>
<sequence length="161" mass="17834">MKIIIARHGEAEPASDDGKDSSRELTQKGKEDAEKMATFLQTGFHIKKIFHSPFLRTMKTAEIYSRILKPELETESTLDLAPGENYGGILPRLKEYSNSDAILIVGHSPDVSIFAERLLGISGVGKSFLFTPGSALAINVPREKMHDGQIIWFVSPDFLCN</sequence>
<gene>
    <name evidence="4" type="primary">sixA</name>
    <name evidence="3" type="ORF">CH360_02315</name>
    <name evidence="4" type="ORF">CH373_02315</name>
</gene>
<dbReference type="InterPro" id="IPR004449">
    <property type="entry name" value="SixA"/>
</dbReference>
<evidence type="ECO:0000256" key="1">
    <source>
        <dbReference type="ARBA" id="ARBA00022801"/>
    </source>
</evidence>
<evidence type="ECO:0000313" key="6">
    <source>
        <dbReference type="Proteomes" id="UP000231990"/>
    </source>
</evidence>
<dbReference type="Proteomes" id="UP000231962">
    <property type="component" value="Unassembled WGS sequence"/>
</dbReference>
<proteinExistence type="predicted"/>
<dbReference type="NCBIfam" id="TIGR00249">
    <property type="entry name" value="sixA"/>
    <property type="match status" value="1"/>
</dbReference>
<dbReference type="Pfam" id="PF00300">
    <property type="entry name" value="His_Phos_1"/>
    <property type="match status" value="1"/>
</dbReference>
<keyword evidence="1" id="KW-0378">Hydrolase</keyword>
<dbReference type="AlphaFoldDB" id="A0A2M9ZS17"/>
<dbReference type="RefSeq" id="WP_100712311.1">
    <property type="nucleotide sequence ID" value="NZ_NPDY01000001.1"/>
</dbReference>